<accession>A0A918D2D0</accession>
<dbReference type="AlphaFoldDB" id="A0A918D2D0"/>
<proteinExistence type="predicted"/>
<name>A0A918D2D0_9ACTN</name>
<comment type="caution">
    <text evidence="1">The sequence shown here is derived from an EMBL/GenBank/DDBJ whole genome shotgun (WGS) entry which is preliminary data.</text>
</comment>
<dbReference type="RefSeq" id="WP_189185786.1">
    <property type="nucleotide sequence ID" value="NZ_BMMM01000003.1"/>
</dbReference>
<keyword evidence="2" id="KW-1185">Reference proteome</keyword>
<dbReference type="EMBL" id="BMMM01000003">
    <property type="protein sequence ID" value="GGN58834.1"/>
    <property type="molecule type" value="Genomic_DNA"/>
</dbReference>
<dbReference type="Proteomes" id="UP000600365">
    <property type="component" value="Unassembled WGS sequence"/>
</dbReference>
<gene>
    <name evidence="1" type="ORF">GCM10011579_022680</name>
</gene>
<evidence type="ECO:0000313" key="2">
    <source>
        <dbReference type="Proteomes" id="UP000600365"/>
    </source>
</evidence>
<evidence type="ECO:0000313" key="1">
    <source>
        <dbReference type="EMBL" id="GGN58834.1"/>
    </source>
</evidence>
<organism evidence="1 2">
    <name type="scientific">Streptomyces albiflavescens</name>
    <dbReference type="NCBI Taxonomy" id="1623582"/>
    <lineage>
        <taxon>Bacteria</taxon>
        <taxon>Bacillati</taxon>
        <taxon>Actinomycetota</taxon>
        <taxon>Actinomycetes</taxon>
        <taxon>Kitasatosporales</taxon>
        <taxon>Streptomycetaceae</taxon>
        <taxon>Streptomyces</taxon>
    </lineage>
</organism>
<protein>
    <submittedName>
        <fullName evidence="1">Uncharacterized protein</fullName>
    </submittedName>
</protein>
<reference evidence="1 2" key="1">
    <citation type="journal article" date="2014" name="Int. J. Syst. Evol. Microbiol.">
        <title>Complete genome sequence of Corynebacterium casei LMG S-19264T (=DSM 44701T), isolated from a smear-ripened cheese.</title>
        <authorList>
            <consortium name="US DOE Joint Genome Institute (JGI-PGF)"/>
            <person name="Walter F."/>
            <person name="Albersmeier A."/>
            <person name="Kalinowski J."/>
            <person name="Ruckert C."/>
        </authorList>
    </citation>
    <scope>NUCLEOTIDE SEQUENCE [LARGE SCALE GENOMIC DNA]</scope>
    <source>
        <strain evidence="1 2">CGMCC 4.7111</strain>
    </source>
</reference>
<sequence length="63" mass="6985">MDTTATITAHAQVTTLINVFTVKPENQRALVDLLVKTTDAVMRQLLARVKRDLPQQLAGEHAM</sequence>